<reference evidence="3" key="1">
    <citation type="submission" date="2022-11" db="UniProtKB">
        <authorList>
            <consortium name="WormBaseParasite"/>
        </authorList>
    </citation>
    <scope>IDENTIFICATION</scope>
</reference>
<protein>
    <submittedName>
        <fullName evidence="3">Uncharacterized protein</fullName>
    </submittedName>
</protein>
<evidence type="ECO:0000313" key="2">
    <source>
        <dbReference type="Proteomes" id="UP000887564"/>
    </source>
</evidence>
<keyword evidence="1" id="KW-0472">Membrane</keyword>
<organism evidence="2 3">
    <name type="scientific">Parascaris equorum</name>
    <name type="common">Equine roundworm</name>
    <dbReference type="NCBI Taxonomy" id="6256"/>
    <lineage>
        <taxon>Eukaryota</taxon>
        <taxon>Metazoa</taxon>
        <taxon>Ecdysozoa</taxon>
        <taxon>Nematoda</taxon>
        <taxon>Chromadorea</taxon>
        <taxon>Rhabditida</taxon>
        <taxon>Spirurina</taxon>
        <taxon>Ascaridomorpha</taxon>
        <taxon>Ascaridoidea</taxon>
        <taxon>Ascarididae</taxon>
        <taxon>Parascaris</taxon>
    </lineage>
</organism>
<keyword evidence="1" id="KW-1133">Transmembrane helix</keyword>
<accession>A0A914R1J7</accession>
<sequence>MTNPQTRETSFIHGSTQYQVAILIQIDAIPFSYFRSIISALLVAETYLVAVLYAAVTAGFILLNDAADGKGDPNRRRS</sequence>
<keyword evidence="1" id="KW-0812">Transmembrane</keyword>
<dbReference type="WBParaSite" id="PEQ_0000047501-mRNA-1">
    <property type="protein sequence ID" value="PEQ_0000047501-mRNA-1"/>
    <property type="gene ID" value="PEQ_0000047501"/>
</dbReference>
<dbReference type="Proteomes" id="UP000887564">
    <property type="component" value="Unplaced"/>
</dbReference>
<name>A0A914R1J7_PAREQ</name>
<feature type="transmembrane region" description="Helical" evidence="1">
    <location>
        <begin position="47"/>
        <end position="67"/>
    </location>
</feature>
<evidence type="ECO:0000313" key="3">
    <source>
        <dbReference type="WBParaSite" id="PEQ_0000047501-mRNA-1"/>
    </source>
</evidence>
<dbReference type="AlphaFoldDB" id="A0A914R1J7"/>
<evidence type="ECO:0000256" key="1">
    <source>
        <dbReference type="SAM" id="Phobius"/>
    </source>
</evidence>
<proteinExistence type="predicted"/>
<keyword evidence="2" id="KW-1185">Reference proteome</keyword>